<feature type="coiled-coil region" evidence="1">
    <location>
        <begin position="13"/>
        <end position="40"/>
    </location>
</feature>
<sequence length="98" mass="12066">MENLSLKDNHKPVRELKKRLIEWDKRLLELEKEVNQQFEKVRRNHRDQLADIRQVRILIKESLDQFYQMSDTTLETVEQSINMREEQLWDTIMRALEN</sequence>
<keyword evidence="1" id="KW-0175">Coiled coil</keyword>
<dbReference type="Proteomes" id="UP000479132">
    <property type="component" value="Unassembled WGS sequence"/>
</dbReference>
<evidence type="ECO:0000256" key="1">
    <source>
        <dbReference type="SAM" id="Coils"/>
    </source>
</evidence>
<evidence type="ECO:0000313" key="3">
    <source>
        <dbReference type="Proteomes" id="UP000479132"/>
    </source>
</evidence>
<evidence type="ECO:0000313" key="2">
    <source>
        <dbReference type="EMBL" id="NGP89881.1"/>
    </source>
</evidence>
<comment type="caution">
    <text evidence="2">The sequence shown here is derived from an EMBL/GenBank/DDBJ whole genome shotgun (WGS) entry which is preliminary data.</text>
</comment>
<reference evidence="2 3" key="1">
    <citation type="submission" date="2020-02" db="EMBL/GenBank/DDBJ databases">
        <title>Aliifodinibius halophilus 2W32, complete genome.</title>
        <authorList>
            <person name="Li Y."/>
            <person name="Wu S."/>
        </authorList>
    </citation>
    <scope>NUCLEOTIDE SEQUENCE [LARGE SCALE GENOMIC DNA]</scope>
    <source>
        <strain evidence="2 3">2W32</strain>
    </source>
</reference>
<name>A0A6M1TCZ3_9BACT</name>
<dbReference type="AlphaFoldDB" id="A0A6M1TCZ3"/>
<accession>A0A6M1TCZ3</accession>
<proteinExistence type="predicted"/>
<gene>
    <name evidence="2" type="ORF">G3569_16095</name>
</gene>
<dbReference type="RefSeq" id="WP_165271074.1">
    <property type="nucleotide sequence ID" value="NZ_JAALLS010000026.1"/>
</dbReference>
<organism evidence="2 3">
    <name type="scientific">Fodinibius halophilus</name>
    <dbReference type="NCBI Taxonomy" id="1736908"/>
    <lineage>
        <taxon>Bacteria</taxon>
        <taxon>Pseudomonadati</taxon>
        <taxon>Balneolota</taxon>
        <taxon>Balneolia</taxon>
        <taxon>Balneolales</taxon>
        <taxon>Balneolaceae</taxon>
        <taxon>Fodinibius</taxon>
    </lineage>
</organism>
<keyword evidence="3" id="KW-1185">Reference proteome</keyword>
<dbReference type="EMBL" id="JAALLS010000026">
    <property type="protein sequence ID" value="NGP89881.1"/>
    <property type="molecule type" value="Genomic_DNA"/>
</dbReference>
<protein>
    <submittedName>
        <fullName evidence="2">Uncharacterized protein</fullName>
    </submittedName>
</protein>